<protein>
    <submittedName>
        <fullName evidence="1">9651_t:CDS:1</fullName>
    </submittedName>
</protein>
<gene>
    <name evidence="1" type="ORF">SPELUC_LOCUS799</name>
</gene>
<evidence type="ECO:0000313" key="1">
    <source>
        <dbReference type="EMBL" id="CAG8451066.1"/>
    </source>
</evidence>
<comment type="caution">
    <text evidence="1">The sequence shown here is derived from an EMBL/GenBank/DDBJ whole genome shotgun (WGS) entry which is preliminary data.</text>
</comment>
<keyword evidence="2" id="KW-1185">Reference proteome</keyword>
<evidence type="ECO:0000313" key="2">
    <source>
        <dbReference type="Proteomes" id="UP000789366"/>
    </source>
</evidence>
<accession>A0ACA9K4D3</accession>
<sequence>MPQVNGSSKLDSLYSFGYCESERLEKAQIRVIEGDILTSSSLVHAESYAEVYLDDEEFLSSESDIDSDSKDKKDYTQDILNVQSIIAQVKRAIYNSLWKY</sequence>
<dbReference type="EMBL" id="CAJVPW010000348">
    <property type="protein sequence ID" value="CAG8451066.1"/>
    <property type="molecule type" value="Genomic_DNA"/>
</dbReference>
<proteinExistence type="predicted"/>
<dbReference type="Proteomes" id="UP000789366">
    <property type="component" value="Unassembled WGS sequence"/>
</dbReference>
<reference evidence="1" key="1">
    <citation type="submission" date="2021-06" db="EMBL/GenBank/DDBJ databases">
        <authorList>
            <person name="Kallberg Y."/>
            <person name="Tangrot J."/>
            <person name="Rosling A."/>
        </authorList>
    </citation>
    <scope>NUCLEOTIDE SEQUENCE</scope>
    <source>
        <strain evidence="1">28 12/20/2015</strain>
    </source>
</reference>
<organism evidence="1 2">
    <name type="scientific">Cetraspora pellucida</name>
    <dbReference type="NCBI Taxonomy" id="1433469"/>
    <lineage>
        <taxon>Eukaryota</taxon>
        <taxon>Fungi</taxon>
        <taxon>Fungi incertae sedis</taxon>
        <taxon>Mucoromycota</taxon>
        <taxon>Glomeromycotina</taxon>
        <taxon>Glomeromycetes</taxon>
        <taxon>Diversisporales</taxon>
        <taxon>Gigasporaceae</taxon>
        <taxon>Cetraspora</taxon>
    </lineage>
</organism>
<name>A0ACA9K4D3_9GLOM</name>